<reference evidence="2" key="1">
    <citation type="journal article" date="2023" name="Mol. Phylogenet. Evol.">
        <title>Genome-scale phylogeny and comparative genomics of the fungal order Sordariales.</title>
        <authorList>
            <person name="Hensen N."/>
            <person name="Bonometti L."/>
            <person name="Westerberg I."/>
            <person name="Brannstrom I.O."/>
            <person name="Guillou S."/>
            <person name="Cros-Aarteil S."/>
            <person name="Calhoun S."/>
            <person name="Haridas S."/>
            <person name="Kuo A."/>
            <person name="Mondo S."/>
            <person name="Pangilinan J."/>
            <person name="Riley R."/>
            <person name="LaButti K."/>
            <person name="Andreopoulos B."/>
            <person name="Lipzen A."/>
            <person name="Chen C."/>
            <person name="Yan M."/>
            <person name="Daum C."/>
            <person name="Ng V."/>
            <person name="Clum A."/>
            <person name="Steindorff A."/>
            <person name="Ohm R.A."/>
            <person name="Martin F."/>
            <person name="Silar P."/>
            <person name="Natvig D.O."/>
            <person name="Lalanne C."/>
            <person name="Gautier V."/>
            <person name="Ament-Velasquez S.L."/>
            <person name="Kruys A."/>
            <person name="Hutchinson M.I."/>
            <person name="Powell A.J."/>
            <person name="Barry K."/>
            <person name="Miller A.N."/>
            <person name="Grigoriev I.V."/>
            <person name="Debuchy R."/>
            <person name="Gladieux P."/>
            <person name="Hiltunen Thoren M."/>
            <person name="Johannesson H."/>
        </authorList>
    </citation>
    <scope>NUCLEOTIDE SEQUENCE</scope>
    <source>
        <strain evidence="2">CBS 532.94</strain>
    </source>
</reference>
<evidence type="ECO:0000256" key="1">
    <source>
        <dbReference type="SAM" id="MobiDB-lite"/>
    </source>
</evidence>
<feature type="region of interest" description="Disordered" evidence="1">
    <location>
        <begin position="112"/>
        <end position="138"/>
    </location>
</feature>
<name>A0AAN7C950_9PEZI</name>
<protein>
    <submittedName>
        <fullName evidence="2">Uncharacterized protein</fullName>
    </submittedName>
</protein>
<comment type="caution">
    <text evidence="2">The sequence shown here is derived from an EMBL/GenBank/DDBJ whole genome shotgun (WGS) entry which is preliminary data.</text>
</comment>
<dbReference type="AlphaFoldDB" id="A0AAN7C950"/>
<proteinExistence type="predicted"/>
<gene>
    <name evidence="2" type="ORF">C8A03DRAFT_16235</name>
</gene>
<organism evidence="2 3">
    <name type="scientific">Achaetomium macrosporum</name>
    <dbReference type="NCBI Taxonomy" id="79813"/>
    <lineage>
        <taxon>Eukaryota</taxon>
        <taxon>Fungi</taxon>
        <taxon>Dikarya</taxon>
        <taxon>Ascomycota</taxon>
        <taxon>Pezizomycotina</taxon>
        <taxon>Sordariomycetes</taxon>
        <taxon>Sordariomycetidae</taxon>
        <taxon>Sordariales</taxon>
        <taxon>Chaetomiaceae</taxon>
        <taxon>Achaetomium</taxon>
    </lineage>
</organism>
<keyword evidence="3" id="KW-1185">Reference proteome</keyword>
<feature type="compositionally biased region" description="Low complexity" evidence="1">
    <location>
        <begin position="118"/>
        <end position="133"/>
    </location>
</feature>
<evidence type="ECO:0000313" key="2">
    <source>
        <dbReference type="EMBL" id="KAK4237206.1"/>
    </source>
</evidence>
<dbReference type="Proteomes" id="UP001303760">
    <property type="component" value="Unassembled WGS sequence"/>
</dbReference>
<accession>A0AAN7C950</accession>
<sequence length="233" mass="25802">MQSSTIQPGQGDETLNDYGLETLDSESVHTPDPQLQTQRTLSDLPSEPQTPPPLMHFPHCRLDITTITASDLPASIRNNLSSSIAPECKFERIALPGSLVRTLLSRFEDEIVHSTTSPQPRAQPQQKPQPRLAAKGRKEVQIQRHFDDGDEWVYSRCLLADYTNFREDEAEVLSAHGRLCCWASVLLRPLAAEGEGGCSNSSNGEGGGSRWELEFVVQRVGVRDPGTGWCECF</sequence>
<feature type="region of interest" description="Disordered" evidence="1">
    <location>
        <begin position="1"/>
        <end position="56"/>
    </location>
</feature>
<dbReference type="EMBL" id="MU860150">
    <property type="protein sequence ID" value="KAK4237206.1"/>
    <property type="molecule type" value="Genomic_DNA"/>
</dbReference>
<evidence type="ECO:0000313" key="3">
    <source>
        <dbReference type="Proteomes" id="UP001303760"/>
    </source>
</evidence>
<reference evidence="2" key="2">
    <citation type="submission" date="2023-05" db="EMBL/GenBank/DDBJ databases">
        <authorList>
            <consortium name="Lawrence Berkeley National Laboratory"/>
            <person name="Steindorff A."/>
            <person name="Hensen N."/>
            <person name="Bonometti L."/>
            <person name="Westerberg I."/>
            <person name="Brannstrom I.O."/>
            <person name="Guillou S."/>
            <person name="Cros-Aarteil S."/>
            <person name="Calhoun S."/>
            <person name="Haridas S."/>
            <person name="Kuo A."/>
            <person name="Mondo S."/>
            <person name="Pangilinan J."/>
            <person name="Riley R."/>
            <person name="Labutti K."/>
            <person name="Andreopoulos B."/>
            <person name="Lipzen A."/>
            <person name="Chen C."/>
            <person name="Yanf M."/>
            <person name="Daum C."/>
            <person name="Ng V."/>
            <person name="Clum A."/>
            <person name="Ohm R."/>
            <person name="Martin F."/>
            <person name="Silar P."/>
            <person name="Natvig D."/>
            <person name="Lalanne C."/>
            <person name="Gautier V."/>
            <person name="Ament-Velasquez S.L."/>
            <person name="Kruys A."/>
            <person name="Hutchinson M.I."/>
            <person name="Powell A.J."/>
            <person name="Barry K."/>
            <person name="Miller A.N."/>
            <person name="Grigoriev I.V."/>
            <person name="Debuchy R."/>
            <person name="Gladieux P."/>
            <person name="Thoren M.H."/>
            <person name="Johannesson H."/>
        </authorList>
    </citation>
    <scope>NUCLEOTIDE SEQUENCE</scope>
    <source>
        <strain evidence="2">CBS 532.94</strain>
    </source>
</reference>
<feature type="compositionally biased region" description="Polar residues" evidence="1">
    <location>
        <begin position="33"/>
        <end position="43"/>
    </location>
</feature>